<name>A0A8X8AV02_BRACI</name>
<dbReference type="PANTHER" id="PTHR47122:SF3">
    <property type="entry name" value="TRF-LIKE 6"/>
    <property type="match status" value="1"/>
</dbReference>
<protein>
    <submittedName>
        <fullName evidence="2">Uncharacterized protein</fullName>
    </submittedName>
</protein>
<keyword evidence="3" id="KW-1185">Reference proteome</keyword>
<keyword evidence="1" id="KW-0472">Membrane</keyword>
<evidence type="ECO:0000313" key="2">
    <source>
        <dbReference type="EMBL" id="KAG2313210.1"/>
    </source>
</evidence>
<accession>A0A8X8AV02</accession>
<comment type="caution">
    <text evidence="2">The sequence shown here is derived from an EMBL/GenBank/DDBJ whole genome shotgun (WGS) entry which is preliminary data.</text>
</comment>
<feature type="transmembrane region" description="Helical" evidence="1">
    <location>
        <begin position="107"/>
        <end position="129"/>
    </location>
</feature>
<dbReference type="PANTHER" id="PTHR47122">
    <property type="entry name" value="MYB-LIKE DNA-BINDING DOMAIN CONTAINING PROTEIN, EXPRESSED"/>
    <property type="match status" value="1"/>
</dbReference>
<keyword evidence="1" id="KW-0812">Transmembrane</keyword>
<dbReference type="OrthoDB" id="1064501at2759"/>
<keyword evidence="1" id="KW-1133">Transmembrane helix</keyword>
<organism evidence="2 3">
    <name type="scientific">Brassica carinata</name>
    <name type="common">Ethiopian mustard</name>
    <name type="synonym">Abyssinian cabbage</name>
    <dbReference type="NCBI Taxonomy" id="52824"/>
    <lineage>
        <taxon>Eukaryota</taxon>
        <taxon>Viridiplantae</taxon>
        <taxon>Streptophyta</taxon>
        <taxon>Embryophyta</taxon>
        <taxon>Tracheophyta</taxon>
        <taxon>Spermatophyta</taxon>
        <taxon>Magnoliopsida</taxon>
        <taxon>eudicotyledons</taxon>
        <taxon>Gunneridae</taxon>
        <taxon>Pentapetalae</taxon>
        <taxon>rosids</taxon>
        <taxon>malvids</taxon>
        <taxon>Brassicales</taxon>
        <taxon>Brassicaceae</taxon>
        <taxon>Brassiceae</taxon>
        <taxon>Brassica</taxon>
    </lineage>
</organism>
<proteinExistence type="predicted"/>
<dbReference type="AlphaFoldDB" id="A0A8X8AV02"/>
<dbReference type="EMBL" id="JAAMPC010000005">
    <property type="protein sequence ID" value="KAG2313210.1"/>
    <property type="molecule type" value="Genomic_DNA"/>
</dbReference>
<gene>
    <name evidence="2" type="ORF">Bca52824_024767</name>
</gene>
<evidence type="ECO:0000256" key="1">
    <source>
        <dbReference type="SAM" id="Phobius"/>
    </source>
</evidence>
<feature type="transmembrane region" description="Helical" evidence="1">
    <location>
        <begin position="21"/>
        <end position="39"/>
    </location>
</feature>
<evidence type="ECO:0000313" key="3">
    <source>
        <dbReference type="Proteomes" id="UP000886595"/>
    </source>
</evidence>
<dbReference type="Proteomes" id="UP000886595">
    <property type="component" value="Unassembled WGS sequence"/>
</dbReference>
<reference evidence="2 3" key="1">
    <citation type="submission" date="2020-02" db="EMBL/GenBank/DDBJ databases">
        <authorList>
            <person name="Ma Q."/>
            <person name="Huang Y."/>
            <person name="Song X."/>
            <person name="Pei D."/>
        </authorList>
    </citation>
    <scope>NUCLEOTIDE SEQUENCE [LARGE SCALE GENOMIC DNA]</scope>
    <source>
        <strain evidence="2">Sxm20200214</strain>
        <tissue evidence="2">Leaf</tissue>
    </source>
</reference>
<sequence>MKVSKVRTYLSICKLQPYLKRYYGAVILLALILLYSNPYTRFDGGRGSRDSAYNEVEFNSLSELSMSKNKALPSQLYPYTRFDGVRGSRDSAYIESGVELYHIDGDLVVIIAFDLLFLIQTHSMISLLMQSNYIERCSSKQAIVARETCPQWKPEGSRAYARKKMATFGRETTVKDKTWLKRRITIGLGNSCDVPTTNLMTIKDNELVGNQEKSNDVSDVVSNDVRATNLKEACTI</sequence>